<accession>A0A5B7EK04</accession>
<protein>
    <submittedName>
        <fullName evidence="1">Uncharacterized protein</fullName>
    </submittedName>
</protein>
<proteinExistence type="predicted"/>
<keyword evidence="2" id="KW-1185">Reference proteome</keyword>
<gene>
    <name evidence="1" type="ORF">E2C01_026820</name>
</gene>
<name>A0A5B7EK04_PORTR</name>
<dbReference type="AlphaFoldDB" id="A0A5B7EK04"/>
<evidence type="ECO:0000313" key="1">
    <source>
        <dbReference type="EMBL" id="MPC33469.1"/>
    </source>
</evidence>
<organism evidence="1 2">
    <name type="scientific">Portunus trituberculatus</name>
    <name type="common">Swimming crab</name>
    <name type="synonym">Neptunus trituberculatus</name>
    <dbReference type="NCBI Taxonomy" id="210409"/>
    <lineage>
        <taxon>Eukaryota</taxon>
        <taxon>Metazoa</taxon>
        <taxon>Ecdysozoa</taxon>
        <taxon>Arthropoda</taxon>
        <taxon>Crustacea</taxon>
        <taxon>Multicrustacea</taxon>
        <taxon>Malacostraca</taxon>
        <taxon>Eumalacostraca</taxon>
        <taxon>Eucarida</taxon>
        <taxon>Decapoda</taxon>
        <taxon>Pleocyemata</taxon>
        <taxon>Brachyura</taxon>
        <taxon>Eubrachyura</taxon>
        <taxon>Portunoidea</taxon>
        <taxon>Portunidae</taxon>
        <taxon>Portuninae</taxon>
        <taxon>Portunus</taxon>
    </lineage>
</organism>
<evidence type="ECO:0000313" key="2">
    <source>
        <dbReference type="Proteomes" id="UP000324222"/>
    </source>
</evidence>
<reference evidence="1 2" key="1">
    <citation type="submission" date="2019-05" db="EMBL/GenBank/DDBJ databases">
        <title>Another draft genome of Portunus trituberculatus and its Hox gene families provides insights of decapod evolution.</title>
        <authorList>
            <person name="Jeong J.-H."/>
            <person name="Song I."/>
            <person name="Kim S."/>
            <person name="Choi T."/>
            <person name="Kim D."/>
            <person name="Ryu S."/>
            <person name="Kim W."/>
        </authorList>
    </citation>
    <scope>NUCLEOTIDE SEQUENCE [LARGE SCALE GENOMIC DNA]</scope>
    <source>
        <tissue evidence="1">Muscle</tissue>
    </source>
</reference>
<sequence length="71" mass="8370">MVRVSEWTKPAAPYHNRVCRVCLWLGVWYVGGKVVGKKVGGFWVGERDGSCWWLSGKKRYQIRIHFKKRTM</sequence>
<dbReference type="EMBL" id="VSRR010002840">
    <property type="protein sequence ID" value="MPC33469.1"/>
    <property type="molecule type" value="Genomic_DNA"/>
</dbReference>
<comment type="caution">
    <text evidence="1">The sequence shown here is derived from an EMBL/GenBank/DDBJ whole genome shotgun (WGS) entry which is preliminary data.</text>
</comment>
<dbReference type="Proteomes" id="UP000324222">
    <property type="component" value="Unassembled WGS sequence"/>
</dbReference>